<dbReference type="InterPro" id="IPR016181">
    <property type="entry name" value="Acyl_CoA_acyltransferase"/>
</dbReference>
<feature type="non-terminal residue" evidence="1">
    <location>
        <position position="1"/>
    </location>
</feature>
<organism evidence="1">
    <name type="scientific">marine metagenome</name>
    <dbReference type="NCBI Taxonomy" id="408172"/>
    <lineage>
        <taxon>unclassified sequences</taxon>
        <taxon>metagenomes</taxon>
        <taxon>ecological metagenomes</taxon>
    </lineage>
</organism>
<dbReference type="AlphaFoldDB" id="A0A381QHD1"/>
<dbReference type="EMBL" id="UINC01001318">
    <property type="protein sequence ID" value="SUZ77487.1"/>
    <property type="molecule type" value="Genomic_DNA"/>
</dbReference>
<evidence type="ECO:0000313" key="1">
    <source>
        <dbReference type="EMBL" id="SUZ77487.1"/>
    </source>
</evidence>
<sequence length="365" mass="42412">VLLRSDFNIGAVSPTQWNSLSGTEFPFSEHAFLAALEESSCVGEESGWHPCHLTLWDSQKLQGGLCLYEKNNSYGEYIFDWGWAKAYEQHGLNYYPKLVSAIPFTPATGAKLLVHPDTDKDNVRKKLLEGALASMRDRQCTSLHFLFITAEELPAFTAMGFLIRHSFQFHWKNNNYRDFADFLTTLKGKRRKEILRERRQIEQQNINVEVLEGEAIFPEHIRQMFLFYLSTTDKKWGQSYLSADFFQRLYATMRKRMVLILAYTEGECVAGTINFKKGDCLYGRYWGCNRNYRSLHFELCYYQPLEYAIRHGINLFEAGAQGEHKIQRGFLPEVTYSAHWLEHPGFRNSVAKFLEEEKQAISRGI</sequence>
<gene>
    <name evidence="1" type="ORF">METZ01_LOCUS30341</name>
</gene>
<feature type="non-terminal residue" evidence="1">
    <location>
        <position position="365"/>
    </location>
</feature>
<evidence type="ECO:0008006" key="2">
    <source>
        <dbReference type="Google" id="ProtNLM"/>
    </source>
</evidence>
<protein>
    <recommendedName>
        <fullName evidence="2">BioF2-like acetyltransferase domain-containing protein</fullName>
    </recommendedName>
</protein>
<accession>A0A381QHD1</accession>
<dbReference type="PANTHER" id="PTHR47017:SF1">
    <property type="entry name" value="ACYL-COA"/>
    <property type="match status" value="1"/>
</dbReference>
<name>A0A381QHD1_9ZZZZ</name>
<dbReference type="PANTHER" id="PTHR47017">
    <property type="entry name" value="ACYL-COA"/>
    <property type="match status" value="1"/>
</dbReference>
<reference evidence="1" key="1">
    <citation type="submission" date="2018-05" db="EMBL/GenBank/DDBJ databases">
        <authorList>
            <person name="Lanie J.A."/>
            <person name="Ng W.-L."/>
            <person name="Kazmierczak K.M."/>
            <person name="Andrzejewski T.M."/>
            <person name="Davidsen T.M."/>
            <person name="Wayne K.J."/>
            <person name="Tettelin H."/>
            <person name="Glass J.I."/>
            <person name="Rusch D."/>
            <person name="Podicherti R."/>
            <person name="Tsui H.-C.T."/>
            <person name="Winkler M.E."/>
        </authorList>
    </citation>
    <scope>NUCLEOTIDE SEQUENCE</scope>
</reference>
<dbReference type="InterPro" id="IPR007434">
    <property type="entry name" value="FemAB-like"/>
</dbReference>
<dbReference type="SUPFAM" id="SSF55729">
    <property type="entry name" value="Acyl-CoA N-acyltransferases (Nat)"/>
    <property type="match status" value="1"/>
</dbReference>
<proteinExistence type="predicted"/>
<dbReference type="Pfam" id="PF04339">
    <property type="entry name" value="FemAB_like"/>
    <property type="match status" value="1"/>
</dbReference>
<dbReference type="Gene3D" id="3.40.630.30">
    <property type="match status" value="1"/>
</dbReference>